<gene>
    <name evidence="1" type="ORF">H5410_037799</name>
</gene>
<evidence type="ECO:0000313" key="2">
    <source>
        <dbReference type="Proteomes" id="UP000824120"/>
    </source>
</evidence>
<reference evidence="1 2" key="1">
    <citation type="submission" date="2020-09" db="EMBL/GenBank/DDBJ databases">
        <title>De no assembly of potato wild relative species, Solanum commersonii.</title>
        <authorList>
            <person name="Cho K."/>
        </authorList>
    </citation>
    <scope>NUCLEOTIDE SEQUENCE [LARGE SCALE GENOMIC DNA]</scope>
    <source>
        <strain evidence="1">LZ3.2</strain>
        <tissue evidence="1">Leaf</tissue>
    </source>
</reference>
<organism evidence="1 2">
    <name type="scientific">Solanum commersonii</name>
    <name type="common">Commerson's wild potato</name>
    <name type="synonym">Commerson's nightshade</name>
    <dbReference type="NCBI Taxonomy" id="4109"/>
    <lineage>
        <taxon>Eukaryota</taxon>
        <taxon>Viridiplantae</taxon>
        <taxon>Streptophyta</taxon>
        <taxon>Embryophyta</taxon>
        <taxon>Tracheophyta</taxon>
        <taxon>Spermatophyta</taxon>
        <taxon>Magnoliopsida</taxon>
        <taxon>eudicotyledons</taxon>
        <taxon>Gunneridae</taxon>
        <taxon>Pentapetalae</taxon>
        <taxon>asterids</taxon>
        <taxon>lamiids</taxon>
        <taxon>Solanales</taxon>
        <taxon>Solanaceae</taxon>
        <taxon>Solanoideae</taxon>
        <taxon>Solaneae</taxon>
        <taxon>Solanum</taxon>
    </lineage>
</organism>
<sequence length="135" mass="15414">CDLLVTVERCGKSRYSLAAWITMPGKWNKTVNVQLTKLISPKLASYNISWLYITRYPINNICTVFIQETSKANCCTSQKSDNIAGEQTWNVKLEKQFGGSTFVQDVQAMISGLTPFNLEPKTNFRYVTQLKYRSK</sequence>
<proteinExistence type="predicted"/>
<feature type="non-terminal residue" evidence="1">
    <location>
        <position position="1"/>
    </location>
</feature>
<evidence type="ECO:0000313" key="1">
    <source>
        <dbReference type="EMBL" id="KAG5596567.1"/>
    </source>
</evidence>
<keyword evidence="2" id="KW-1185">Reference proteome</keyword>
<comment type="caution">
    <text evidence="1">The sequence shown here is derived from an EMBL/GenBank/DDBJ whole genome shotgun (WGS) entry which is preliminary data.</text>
</comment>
<name>A0A9J5Y9H8_SOLCO</name>
<accession>A0A9J5Y9H8</accession>
<dbReference type="Proteomes" id="UP000824120">
    <property type="component" value="Chromosome 7"/>
</dbReference>
<dbReference type="AlphaFoldDB" id="A0A9J5Y9H8"/>
<dbReference type="EMBL" id="JACXVP010000007">
    <property type="protein sequence ID" value="KAG5596567.1"/>
    <property type="molecule type" value="Genomic_DNA"/>
</dbReference>
<protein>
    <submittedName>
        <fullName evidence="1">Uncharacterized protein</fullName>
    </submittedName>
</protein>